<accession>A0ACB7YKC0</accession>
<protein>
    <submittedName>
        <fullName evidence="1">Uncharacterized protein</fullName>
    </submittedName>
</protein>
<gene>
    <name evidence="1" type="ORF">Vadar_004442</name>
</gene>
<evidence type="ECO:0000313" key="1">
    <source>
        <dbReference type="EMBL" id="KAH7853589.1"/>
    </source>
</evidence>
<organism evidence="1 2">
    <name type="scientific">Vaccinium darrowii</name>
    <dbReference type="NCBI Taxonomy" id="229202"/>
    <lineage>
        <taxon>Eukaryota</taxon>
        <taxon>Viridiplantae</taxon>
        <taxon>Streptophyta</taxon>
        <taxon>Embryophyta</taxon>
        <taxon>Tracheophyta</taxon>
        <taxon>Spermatophyta</taxon>
        <taxon>Magnoliopsida</taxon>
        <taxon>eudicotyledons</taxon>
        <taxon>Gunneridae</taxon>
        <taxon>Pentapetalae</taxon>
        <taxon>asterids</taxon>
        <taxon>Ericales</taxon>
        <taxon>Ericaceae</taxon>
        <taxon>Vaccinioideae</taxon>
        <taxon>Vaccinieae</taxon>
        <taxon>Vaccinium</taxon>
    </lineage>
</organism>
<name>A0ACB7YKC0_9ERIC</name>
<proteinExistence type="predicted"/>
<reference evidence="1 2" key="1">
    <citation type="journal article" date="2021" name="Hortic Res">
        <title>High-quality reference genome and annotation aids understanding of berry development for evergreen blueberry (Vaccinium darrowii).</title>
        <authorList>
            <person name="Yu J."/>
            <person name="Hulse-Kemp A.M."/>
            <person name="Babiker E."/>
            <person name="Staton M."/>
        </authorList>
    </citation>
    <scope>NUCLEOTIDE SEQUENCE [LARGE SCALE GENOMIC DNA]</scope>
    <source>
        <strain evidence="2">cv. NJ 8807/NJ 8810</strain>
        <tissue evidence="1">Young leaf</tissue>
    </source>
</reference>
<comment type="caution">
    <text evidence="1">The sequence shown here is derived from an EMBL/GenBank/DDBJ whole genome shotgun (WGS) entry which is preliminary data.</text>
</comment>
<dbReference type="Proteomes" id="UP000828048">
    <property type="component" value="Chromosome 11"/>
</dbReference>
<evidence type="ECO:0000313" key="2">
    <source>
        <dbReference type="Proteomes" id="UP000828048"/>
    </source>
</evidence>
<sequence>MIHPVPGMHDYLVIGYQPLQPPLSKKQTGRPKKLRRRQADEPRDPHLASRRNINVTCAKCLGSGHNRRTCKNRIHPNSSMLKKGSWHGGFPQSTRASTQPTANVPQFATLAIHGQPKAMTQPSGKGKGGGSGRGKGRGVGNAIGRGRGIGSRRGRGLGNATRRCAGSGALVCAGNSGGRGGANEPVSAGRGRGNGAGRGGCSGTGRGGTAFRGPTASVGRGGPVGIGGEVVERGSGVARGGPITAGRGAWKNKETSLASILDRMKAKN</sequence>
<dbReference type="EMBL" id="CM037161">
    <property type="protein sequence ID" value="KAH7853589.1"/>
    <property type="molecule type" value="Genomic_DNA"/>
</dbReference>
<keyword evidence="2" id="KW-1185">Reference proteome</keyword>